<accession>A0A3G1A7F3</accession>
<evidence type="ECO:0000313" key="4">
    <source>
        <dbReference type="EMBL" id="AJB42143.1"/>
    </source>
</evidence>
<dbReference type="EMBL" id="CP007493">
    <property type="protein sequence ID" value="AJB42143.1"/>
    <property type="molecule type" value="Genomic_DNA"/>
</dbReference>
<dbReference type="Pfam" id="PF00596">
    <property type="entry name" value="Aldolase_II"/>
    <property type="match status" value="1"/>
</dbReference>
<dbReference type="PANTHER" id="PTHR22789:SF0">
    <property type="entry name" value="3-OXO-TETRONATE 4-PHOSPHATE DECARBOXYLASE-RELATED"/>
    <property type="match status" value="1"/>
</dbReference>
<keyword evidence="2" id="KW-0456">Lyase</keyword>
<dbReference type="Proteomes" id="UP000266720">
    <property type="component" value="Chromosome"/>
</dbReference>
<dbReference type="GO" id="GO:0046872">
    <property type="term" value="F:metal ion binding"/>
    <property type="evidence" value="ECO:0007669"/>
    <property type="project" value="UniProtKB-KW"/>
</dbReference>
<reference evidence="5" key="1">
    <citation type="book" date="2010" name="EXTREMOPHILES" publisher="0:0-0">
        <title>Complete genome sequences of ten hyperthermophilic archaea reveal their metabolic capabilities and possible ecological roles.</title>
        <editorList>
            <person name="?"/>
        </editorList>
        <authorList>
            <person name="Ravin N.V."/>
            <person name="Mardanov A.V."/>
            <person name="Bonch-Osmolovskaya E.A."/>
            <person name="Skryabin K.G."/>
        </authorList>
    </citation>
    <scope>NUCLEOTIDE SEQUENCE [LARGE SCALE GENOMIC DNA]</scope>
    <source>
        <strain evidence="5">1505</strain>
    </source>
</reference>
<dbReference type="AlphaFoldDB" id="A0A3G1A7F3"/>
<dbReference type="STRING" id="697581.TCARB_1095"/>
<dbReference type="KEGG" id="tcb:TCARB_1095"/>
<feature type="domain" description="Class II aldolase/adducin N-terminal" evidence="3">
    <location>
        <begin position="8"/>
        <end position="184"/>
    </location>
</feature>
<name>A0A3G1A7F3_9CREN</name>
<dbReference type="InterPro" id="IPR036409">
    <property type="entry name" value="Aldolase_II/adducin_N_sf"/>
</dbReference>
<dbReference type="SMART" id="SM01007">
    <property type="entry name" value="Aldolase_II"/>
    <property type="match status" value="1"/>
</dbReference>
<evidence type="ECO:0000313" key="5">
    <source>
        <dbReference type="Proteomes" id="UP000266720"/>
    </source>
</evidence>
<dbReference type="UniPathway" id="UPA00071"/>
<dbReference type="PANTHER" id="PTHR22789">
    <property type="entry name" value="FUCULOSE PHOSPHATE ALDOLASE"/>
    <property type="match status" value="1"/>
</dbReference>
<protein>
    <submittedName>
        <fullName evidence="4">Class II aldolase/adducin family protein</fullName>
    </submittedName>
</protein>
<dbReference type="GeneID" id="25406510"/>
<dbReference type="InterPro" id="IPR050197">
    <property type="entry name" value="Aldolase_class_II_sugar_metab"/>
</dbReference>
<proteinExistence type="predicted"/>
<keyword evidence="1" id="KW-0479">Metal-binding</keyword>
<gene>
    <name evidence="4" type="ORF">TCARB_1095</name>
</gene>
<evidence type="ECO:0000259" key="3">
    <source>
        <dbReference type="SMART" id="SM01007"/>
    </source>
</evidence>
<evidence type="ECO:0000256" key="1">
    <source>
        <dbReference type="ARBA" id="ARBA00022723"/>
    </source>
</evidence>
<dbReference type="Gene3D" id="3.40.225.10">
    <property type="entry name" value="Class II aldolase/adducin N-terminal domain"/>
    <property type="match status" value="1"/>
</dbReference>
<dbReference type="SUPFAM" id="SSF53639">
    <property type="entry name" value="AraD/HMP-PK domain-like"/>
    <property type="match status" value="1"/>
</dbReference>
<dbReference type="InterPro" id="IPR001303">
    <property type="entry name" value="Aldolase_II/adducin_N"/>
</dbReference>
<evidence type="ECO:0000256" key="2">
    <source>
        <dbReference type="ARBA" id="ARBA00023239"/>
    </source>
</evidence>
<dbReference type="GO" id="GO:0005829">
    <property type="term" value="C:cytosol"/>
    <property type="evidence" value="ECO:0007669"/>
    <property type="project" value="TreeGrafter"/>
</dbReference>
<dbReference type="GO" id="GO:0019323">
    <property type="term" value="P:pentose catabolic process"/>
    <property type="evidence" value="ECO:0007669"/>
    <property type="project" value="TreeGrafter"/>
</dbReference>
<organism evidence="4 5">
    <name type="scientific">Thermofilum adornatum 1505</name>
    <dbReference type="NCBI Taxonomy" id="697581"/>
    <lineage>
        <taxon>Archaea</taxon>
        <taxon>Thermoproteota</taxon>
        <taxon>Thermoprotei</taxon>
        <taxon>Thermofilales</taxon>
        <taxon>Thermofilaceae</taxon>
        <taxon>Thermofilum</taxon>
    </lineage>
</organism>
<dbReference type="RefSeq" id="WP_052886956.1">
    <property type="nucleotide sequence ID" value="NZ_CP007493.1"/>
</dbReference>
<sequence length="217" mass="23794">MPYEDLKREIVDAFVYLEEHGLNWAYSGNISVRVGEDLFLLSPSGVWKARMKPEDVLLVTGDGRVLEGNGKPSVEFKTHVAIYRARRDVKAVVHAHPIYAGIIAAKRVDIEPVLEELTFYVGGTIRVASYAPSGTEELARNAVEALGDKKAVILANHGVVACGSSLEEALAVLGYVERAAKVAVYSMLIGGVHPLPREAETLERELYVQKLHRAMSQ</sequence>
<dbReference type="GO" id="GO:0016832">
    <property type="term" value="F:aldehyde-lyase activity"/>
    <property type="evidence" value="ECO:0007669"/>
    <property type="project" value="TreeGrafter"/>
</dbReference>